<feature type="transmembrane region" description="Helical" evidence="7">
    <location>
        <begin position="21"/>
        <end position="45"/>
    </location>
</feature>
<evidence type="ECO:0000256" key="3">
    <source>
        <dbReference type="ARBA" id="ARBA00022475"/>
    </source>
</evidence>
<dbReference type="EMBL" id="JBHSFP010000032">
    <property type="protein sequence ID" value="MFC4535502.1"/>
    <property type="molecule type" value="Genomic_DNA"/>
</dbReference>
<dbReference type="InterPro" id="IPR036259">
    <property type="entry name" value="MFS_trans_sf"/>
</dbReference>
<evidence type="ECO:0000256" key="7">
    <source>
        <dbReference type="SAM" id="Phobius"/>
    </source>
</evidence>
<dbReference type="PANTHER" id="PTHR23513">
    <property type="entry name" value="INTEGRAL MEMBRANE EFFLUX PROTEIN-RELATED"/>
    <property type="match status" value="1"/>
</dbReference>
<comment type="subcellular location">
    <subcellularLocation>
        <location evidence="1">Cell inner membrane</location>
        <topology evidence="1">Multi-pass membrane protein</topology>
    </subcellularLocation>
</comment>
<name>A0ABV9CSZ0_9ACTN</name>
<feature type="transmembrane region" description="Helical" evidence="7">
    <location>
        <begin position="150"/>
        <end position="173"/>
    </location>
</feature>
<dbReference type="SUPFAM" id="SSF103473">
    <property type="entry name" value="MFS general substrate transporter"/>
    <property type="match status" value="1"/>
</dbReference>
<sequence length="428" mass="43163">MTGSRLFMDVRPLRRSPAFRRLWAGTMLSAVGGQMTSFAVVLQVYTLTGSAVAVGAVGLASAVPAIVLGLAGGAIVDAVDRRRLVLVTSGCLALVSALFAVQAFAGLTQVWPLYCLVAAQSVLGAVNGPARGTFLARLLPADLVPAGAALTMFTFHFSATVGPALAGLIASAWGLRTCYLIDAVSFAAALYGIARLPAMPPEGGGARPGLRAIGEGLRFIRNNRVIGGAFLADMNATILGMPFALFPVINAERFGGSAETLGLLTSAVAVGGLAGTALSGWVGRVSRQGRAILVAGAVWGAGVAGFGLAHSLWLALALLVVAGAADVLSVVFRTAVVQVATPDRYRGRVGAAEYLVGVGCPQLGNFRAGAAGSLLSPTASAVGGGLATVAGAAVIALTLPALRRYTARPVGEVTATSGDDVETLQGQV</sequence>
<proteinExistence type="predicted"/>
<comment type="caution">
    <text evidence="8">The sequence shown here is derived from an EMBL/GenBank/DDBJ whole genome shotgun (WGS) entry which is preliminary data.</text>
</comment>
<evidence type="ECO:0000313" key="8">
    <source>
        <dbReference type="EMBL" id="MFC4535502.1"/>
    </source>
</evidence>
<keyword evidence="5 7" id="KW-1133">Transmembrane helix</keyword>
<evidence type="ECO:0000256" key="2">
    <source>
        <dbReference type="ARBA" id="ARBA00022448"/>
    </source>
</evidence>
<keyword evidence="2" id="KW-0813">Transport</keyword>
<feature type="transmembrane region" description="Helical" evidence="7">
    <location>
        <begin position="291"/>
        <end position="309"/>
    </location>
</feature>
<dbReference type="Pfam" id="PF05977">
    <property type="entry name" value="MFS_3"/>
    <property type="match status" value="1"/>
</dbReference>
<dbReference type="CDD" id="cd06173">
    <property type="entry name" value="MFS_MefA_like"/>
    <property type="match status" value="1"/>
</dbReference>
<dbReference type="Gene3D" id="1.20.1250.20">
    <property type="entry name" value="MFS general substrate transporter like domains"/>
    <property type="match status" value="1"/>
</dbReference>
<keyword evidence="6 7" id="KW-0472">Membrane</keyword>
<dbReference type="Proteomes" id="UP001596004">
    <property type="component" value="Unassembled WGS sequence"/>
</dbReference>
<evidence type="ECO:0000313" key="9">
    <source>
        <dbReference type="Proteomes" id="UP001596004"/>
    </source>
</evidence>
<evidence type="ECO:0000256" key="6">
    <source>
        <dbReference type="ARBA" id="ARBA00023136"/>
    </source>
</evidence>
<feature type="transmembrane region" description="Helical" evidence="7">
    <location>
        <begin position="51"/>
        <end position="72"/>
    </location>
</feature>
<reference evidence="9" key="1">
    <citation type="journal article" date="2019" name="Int. J. Syst. Evol. Microbiol.">
        <title>The Global Catalogue of Microorganisms (GCM) 10K type strain sequencing project: providing services to taxonomists for standard genome sequencing and annotation.</title>
        <authorList>
            <consortium name="The Broad Institute Genomics Platform"/>
            <consortium name="The Broad Institute Genome Sequencing Center for Infectious Disease"/>
            <person name="Wu L."/>
            <person name="Ma J."/>
        </authorList>
    </citation>
    <scope>NUCLEOTIDE SEQUENCE [LARGE SCALE GENOMIC DNA]</scope>
    <source>
        <strain evidence="9">CGMCC 4.7132</strain>
    </source>
</reference>
<evidence type="ECO:0000256" key="4">
    <source>
        <dbReference type="ARBA" id="ARBA00022692"/>
    </source>
</evidence>
<feature type="transmembrane region" description="Helical" evidence="7">
    <location>
        <begin position="261"/>
        <end position="282"/>
    </location>
</feature>
<keyword evidence="9" id="KW-1185">Reference proteome</keyword>
<dbReference type="PANTHER" id="PTHR23513:SF9">
    <property type="entry name" value="ENTEROBACTIN EXPORTER ENTS"/>
    <property type="match status" value="1"/>
</dbReference>
<protein>
    <submittedName>
        <fullName evidence="8">MFS transporter</fullName>
    </submittedName>
</protein>
<keyword evidence="3" id="KW-1003">Cell membrane</keyword>
<organism evidence="8 9">
    <name type="scientific">Sphaerisporangium dianthi</name>
    <dbReference type="NCBI Taxonomy" id="1436120"/>
    <lineage>
        <taxon>Bacteria</taxon>
        <taxon>Bacillati</taxon>
        <taxon>Actinomycetota</taxon>
        <taxon>Actinomycetes</taxon>
        <taxon>Streptosporangiales</taxon>
        <taxon>Streptosporangiaceae</taxon>
        <taxon>Sphaerisporangium</taxon>
    </lineage>
</organism>
<dbReference type="InterPro" id="IPR010290">
    <property type="entry name" value="TM_effector"/>
</dbReference>
<accession>A0ABV9CSZ0</accession>
<keyword evidence="4 7" id="KW-0812">Transmembrane</keyword>
<gene>
    <name evidence="8" type="ORF">ACFO60_32460</name>
</gene>
<evidence type="ECO:0000256" key="1">
    <source>
        <dbReference type="ARBA" id="ARBA00004429"/>
    </source>
</evidence>
<feature type="transmembrane region" description="Helical" evidence="7">
    <location>
        <begin position="84"/>
        <end position="105"/>
    </location>
</feature>
<dbReference type="RefSeq" id="WP_380848188.1">
    <property type="nucleotide sequence ID" value="NZ_JBHSFP010000032.1"/>
</dbReference>
<evidence type="ECO:0000256" key="5">
    <source>
        <dbReference type="ARBA" id="ARBA00022989"/>
    </source>
</evidence>
<feature type="transmembrane region" description="Helical" evidence="7">
    <location>
        <begin position="225"/>
        <end position="249"/>
    </location>
</feature>